<gene>
    <name evidence="2" type="primary">TDEL0C06950</name>
    <name evidence="2" type="ORF">TDEL_0C06950</name>
</gene>
<dbReference type="Proteomes" id="UP000005627">
    <property type="component" value="Chromosome 3"/>
</dbReference>
<evidence type="ECO:0000256" key="1">
    <source>
        <dbReference type="SAM" id="MobiDB-lite"/>
    </source>
</evidence>
<sequence length="111" mass="12696">MAVKNNFKKTGKGVQKNQKNCKKAISRRDVKKTKFRVENLNRDTASLSEIIKLNASTAVKGSARKANTLENRTLQKDWQKDQKIREKSKAEKEEMANNLEKQIEDISGFSL</sequence>
<dbReference type="RefSeq" id="XP_003680795.1">
    <property type="nucleotide sequence ID" value="XM_003680747.1"/>
</dbReference>
<dbReference type="FunCoup" id="G8ZQU7">
    <property type="interactions" value="2"/>
</dbReference>
<feature type="compositionally biased region" description="Basic residues" evidence="1">
    <location>
        <begin position="1"/>
        <end position="11"/>
    </location>
</feature>
<dbReference type="GeneID" id="11502001"/>
<feature type="compositionally biased region" description="Basic and acidic residues" evidence="1">
    <location>
        <begin position="77"/>
        <end position="95"/>
    </location>
</feature>
<evidence type="ECO:0000313" key="3">
    <source>
        <dbReference type="Proteomes" id="UP000005627"/>
    </source>
</evidence>
<dbReference type="OrthoDB" id="4063321at2759"/>
<dbReference type="EMBL" id="HE616744">
    <property type="protein sequence ID" value="CCE91584.1"/>
    <property type="molecule type" value="Genomic_DNA"/>
</dbReference>
<feature type="region of interest" description="Disordered" evidence="1">
    <location>
        <begin position="77"/>
        <end position="99"/>
    </location>
</feature>
<organism evidence="2 3">
    <name type="scientific">Torulaspora delbrueckii</name>
    <name type="common">Yeast</name>
    <name type="synonym">Candida colliculosa</name>
    <dbReference type="NCBI Taxonomy" id="4950"/>
    <lineage>
        <taxon>Eukaryota</taxon>
        <taxon>Fungi</taxon>
        <taxon>Dikarya</taxon>
        <taxon>Ascomycota</taxon>
        <taxon>Saccharomycotina</taxon>
        <taxon>Saccharomycetes</taxon>
        <taxon>Saccharomycetales</taxon>
        <taxon>Saccharomycetaceae</taxon>
        <taxon>Torulaspora</taxon>
    </lineage>
</organism>
<name>G8ZQU7_TORDE</name>
<evidence type="ECO:0000313" key="2">
    <source>
        <dbReference type="EMBL" id="CCE91584.1"/>
    </source>
</evidence>
<accession>G8ZQU7</accession>
<reference evidence="2 3" key="1">
    <citation type="journal article" date="2011" name="Proc. Natl. Acad. Sci. U.S.A.">
        <title>Evolutionary erosion of yeast sex chromosomes by mating-type switching accidents.</title>
        <authorList>
            <person name="Gordon J.L."/>
            <person name="Armisen D."/>
            <person name="Proux-Wera E."/>
            <person name="Oheigeartaigh S.S."/>
            <person name="Byrne K.P."/>
            <person name="Wolfe K.H."/>
        </authorList>
    </citation>
    <scope>NUCLEOTIDE SEQUENCE [LARGE SCALE GENOMIC DNA]</scope>
    <source>
        <strain evidence="3">ATCC 10662 / CBS 1146 / NBRC 0425 / NCYC 2629 / NRRL Y-866</strain>
    </source>
</reference>
<feature type="region of interest" description="Disordered" evidence="1">
    <location>
        <begin position="1"/>
        <end position="24"/>
    </location>
</feature>
<dbReference type="InParanoid" id="G8ZQU7"/>
<keyword evidence="3" id="KW-1185">Reference proteome</keyword>
<proteinExistence type="predicted"/>
<dbReference type="AlphaFoldDB" id="G8ZQU7"/>
<protein>
    <submittedName>
        <fullName evidence="2">Uncharacterized protein</fullName>
    </submittedName>
</protein>
<dbReference type="KEGG" id="tdl:TDEL_0C06950"/>
<dbReference type="HOGENOM" id="CLU_2160170_0_0_1"/>